<evidence type="ECO:0000256" key="1">
    <source>
        <dbReference type="ARBA" id="ARBA00000683"/>
    </source>
</evidence>
<dbReference type="SUPFAM" id="SSF47831">
    <property type="entry name" value="Enzyme I of the PEP:sugar phosphotransferase system HPr-binding (sub)domain"/>
    <property type="match status" value="1"/>
</dbReference>
<evidence type="ECO:0000256" key="6">
    <source>
        <dbReference type="ARBA" id="ARBA00022448"/>
    </source>
</evidence>
<dbReference type="InterPro" id="IPR036618">
    <property type="entry name" value="PtsI_HPr-bd_sf"/>
</dbReference>
<dbReference type="Pfam" id="PF02896">
    <property type="entry name" value="PEP-utilizers_C"/>
    <property type="match status" value="1"/>
</dbReference>
<keyword evidence="16" id="KW-1185">Reference proteome</keyword>
<evidence type="ECO:0000256" key="4">
    <source>
        <dbReference type="ARBA" id="ARBA00007837"/>
    </source>
</evidence>
<comment type="similarity">
    <text evidence="4">Belongs to the PEP-utilizing enzyme family.</text>
</comment>
<dbReference type="Pfam" id="PF05524">
    <property type="entry name" value="PEP-utilisers_N"/>
    <property type="match status" value="1"/>
</dbReference>
<dbReference type="SUPFAM" id="SSF55781">
    <property type="entry name" value="GAF domain-like"/>
    <property type="match status" value="1"/>
</dbReference>
<evidence type="ECO:0000256" key="8">
    <source>
        <dbReference type="ARBA" id="ARBA00022597"/>
    </source>
</evidence>
<evidence type="ECO:0000256" key="10">
    <source>
        <dbReference type="ARBA" id="ARBA00022683"/>
    </source>
</evidence>
<evidence type="ECO:0000256" key="9">
    <source>
        <dbReference type="ARBA" id="ARBA00022679"/>
    </source>
</evidence>
<evidence type="ECO:0000256" key="13">
    <source>
        <dbReference type="ARBA" id="ARBA00022842"/>
    </source>
</evidence>
<keyword evidence="11" id="KW-0479">Metal-binding</keyword>
<dbReference type="InterPro" id="IPR008731">
    <property type="entry name" value="PTS_EIN"/>
</dbReference>
<dbReference type="InterPro" id="IPR036637">
    <property type="entry name" value="Phosphohistidine_dom_sf"/>
</dbReference>
<dbReference type="Gene3D" id="3.30.450.40">
    <property type="match status" value="1"/>
</dbReference>
<comment type="cofactor">
    <cofactor evidence="2">
        <name>Mg(2+)</name>
        <dbReference type="ChEBI" id="CHEBI:18420"/>
    </cofactor>
</comment>
<dbReference type="InterPro" id="IPR015813">
    <property type="entry name" value="Pyrv/PenolPyrv_kinase-like_dom"/>
</dbReference>
<dbReference type="RefSeq" id="WP_345198245.1">
    <property type="nucleotide sequence ID" value="NZ_BAABFL010000463.1"/>
</dbReference>
<dbReference type="SUPFAM" id="SSF51621">
    <property type="entry name" value="Phosphoenolpyruvate/pyruvate domain"/>
    <property type="match status" value="1"/>
</dbReference>
<comment type="subcellular location">
    <subcellularLocation>
        <location evidence="3">Cytoplasm</location>
    </subcellularLocation>
</comment>
<keyword evidence="13" id="KW-0460">Magnesium</keyword>
<evidence type="ECO:0000256" key="5">
    <source>
        <dbReference type="ARBA" id="ARBA00012232"/>
    </source>
</evidence>
<dbReference type="InterPro" id="IPR008279">
    <property type="entry name" value="PEP-util_enz_mobile_dom"/>
</dbReference>
<evidence type="ECO:0000256" key="11">
    <source>
        <dbReference type="ARBA" id="ARBA00022723"/>
    </source>
</evidence>
<dbReference type="PANTHER" id="PTHR46244">
    <property type="entry name" value="PHOSPHOENOLPYRUVATE-PROTEIN PHOSPHOTRANSFERASE"/>
    <property type="match status" value="1"/>
</dbReference>
<dbReference type="EMBL" id="BAABFL010000463">
    <property type="protein sequence ID" value="GAA4651795.1"/>
    <property type="molecule type" value="Genomic_DNA"/>
</dbReference>
<evidence type="ECO:0000259" key="14">
    <source>
        <dbReference type="SMART" id="SM00065"/>
    </source>
</evidence>
<dbReference type="Gene3D" id="3.20.20.60">
    <property type="entry name" value="Phosphoenolpyruvate-binding domains"/>
    <property type="match status" value="1"/>
</dbReference>
<keyword evidence="9" id="KW-0808">Transferase</keyword>
<dbReference type="SMART" id="SM00065">
    <property type="entry name" value="GAF"/>
    <property type="match status" value="1"/>
</dbReference>
<keyword evidence="8" id="KW-0762">Sugar transport</keyword>
<dbReference type="InterPro" id="IPR003018">
    <property type="entry name" value="GAF"/>
</dbReference>
<dbReference type="InterPro" id="IPR000121">
    <property type="entry name" value="PEP_util_C"/>
</dbReference>
<comment type="catalytic activity">
    <reaction evidence="1">
        <text>L-histidyl-[protein] + phosphoenolpyruvate = N(pros)-phospho-L-histidyl-[protein] + pyruvate</text>
        <dbReference type="Rhea" id="RHEA:23880"/>
        <dbReference type="Rhea" id="RHEA-COMP:9745"/>
        <dbReference type="Rhea" id="RHEA-COMP:9746"/>
        <dbReference type="ChEBI" id="CHEBI:15361"/>
        <dbReference type="ChEBI" id="CHEBI:29979"/>
        <dbReference type="ChEBI" id="CHEBI:58702"/>
        <dbReference type="ChEBI" id="CHEBI:64837"/>
        <dbReference type="EC" id="2.7.3.9"/>
    </reaction>
</comment>
<reference evidence="16" key="1">
    <citation type="journal article" date="2019" name="Int. J. Syst. Evol. Microbiol.">
        <title>The Global Catalogue of Microorganisms (GCM) 10K type strain sequencing project: providing services to taxonomists for standard genome sequencing and annotation.</title>
        <authorList>
            <consortium name="The Broad Institute Genomics Platform"/>
            <consortium name="The Broad Institute Genome Sequencing Center for Infectious Disease"/>
            <person name="Wu L."/>
            <person name="Ma J."/>
        </authorList>
    </citation>
    <scope>NUCLEOTIDE SEQUENCE [LARGE SCALE GENOMIC DNA]</scope>
    <source>
        <strain evidence="16">JCM 17805</strain>
    </source>
</reference>
<evidence type="ECO:0000256" key="7">
    <source>
        <dbReference type="ARBA" id="ARBA00022490"/>
    </source>
</evidence>
<dbReference type="NCBIfam" id="NF008283">
    <property type="entry name" value="PRK11061.1"/>
    <property type="match status" value="1"/>
</dbReference>
<keyword evidence="7" id="KW-0963">Cytoplasm</keyword>
<dbReference type="Proteomes" id="UP001500604">
    <property type="component" value="Unassembled WGS sequence"/>
</dbReference>
<gene>
    <name evidence="15" type="primary">ptsP_2</name>
    <name evidence="15" type="ORF">GCM10023116_40790</name>
</gene>
<evidence type="ECO:0000313" key="16">
    <source>
        <dbReference type="Proteomes" id="UP001500604"/>
    </source>
</evidence>
<dbReference type="SUPFAM" id="SSF52009">
    <property type="entry name" value="Phosphohistidine domain"/>
    <property type="match status" value="1"/>
</dbReference>
<dbReference type="PRINTS" id="PR01736">
    <property type="entry name" value="PHPHTRNFRASE"/>
</dbReference>
<dbReference type="InterPro" id="IPR029016">
    <property type="entry name" value="GAF-like_dom_sf"/>
</dbReference>
<dbReference type="InterPro" id="IPR040442">
    <property type="entry name" value="Pyrv_kinase-like_dom_sf"/>
</dbReference>
<evidence type="ECO:0000256" key="3">
    <source>
        <dbReference type="ARBA" id="ARBA00004496"/>
    </source>
</evidence>
<dbReference type="PANTHER" id="PTHR46244:SF1">
    <property type="entry name" value="PHOSPHOENOLPYRUVATE-DEPENDENT PHOSPHOTRANSFERASE SYSTEM"/>
    <property type="match status" value="1"/>
</dbReference>
<comment type="caution">
    <text evidence="15">The sequence shown here is derived from an EMBL/GenBank/DDBJ whole genome shotgun (WGS) entry which is preliminary data.</text>
</comment>
<dbReference type="NCBIfam" id="TIGR01417">
    <property type="entry name" value="PTS_I_fam"/>
    <property type="match status" value="1"/>
</dbReference>
<dbReference type="PROSITE" id="PS00742">
    <property type="entry name" value="PEP_ENZYMES_2"/>
    <property type="match status" value="1"/>
</dbReference>
<organism evidence="15 16">
    <name type="scientific">Kistimonas scapharcae</name>
    <dbReference type="NCBI Taxonomy" id="1036133"/>
    <lineage>
        <taxon>Bacteria</taxon>
        <taxon>Pseudomonadati</taxon>
        <taxon>Pseudomonadota</taxon>
        <taxon>Gammaproteobacteria</taxon>
        <taxon>Oceanospirillales</taxon>
        <taxon>Endozoicomonadaceae</taxon>
        <taxon>Kistimonas</taxon>
    </lineage>
</organism>
<feature type="domain" description="GAF" evidence="14">
    <location>
        <begin position="20"/>
        <end position="164"/>
    </location>
</feature>
<sequence length="748" mass="81854">MKDPLRELTGIVQSVALSESPDEQIQQVVIAISRAIGADVCSLYRKADCDNMVLVACHGLETPSPLVLPGGTGLVGLVARSRRPINLSDAATHPDFVHIPGLEEDAFPGFCGVPLVRRGEVVGVLVVLHRRQYRVSDETEAFLLTLASHLALVLVDIKPSGVPIPRPPNQRITGQKGAPGVGIGRVRLCRQYDLDAVPDTACDDIERTVQEWHNLLVTVSEDLCEEREALIGDAGASIRGIFDAYQMMLNDTTLKDRVESEIRTGRSLPSALRLAVHYFSDLFLAMEDAYLKARHEDIRHLGNKLFHAWRGGQHAQPVSGDQDSPVVLVGTQVSVSDIAAVPGENLAGVVCLEGSSLSHTAVLANALGVPVVVSISVLPDMNDGDELIVDGNTGHVILRPTKTVREEYRRLMVRRQRFLDRLESIHGKPAITTDGVRIELLSNTGLLADITPGLKAGAEGVGLYRTEIPFMVRSSFPGEEEQVQVYRQVLSAYAGMPVYMRTLDVGGDKQLPYLHMEPEENPALGWRGIRFTLDNIPLLMVQVRAMIRASQGLDNLHILLPMVSATDELDIFLGLLDDVCRQLQDEGYNIHCPQVGVMVEVPAAISQLIFWRKRIDFVSIGSNDLSQYLLALDRNNARVASRYDPVHPAVLHEIQRIVHITNTCGLPVSLCGEMGSDPVAVVLLAGMGIQRLSMSSAKLPEIKWLIRSISQTAARELLDEALKLESVSDIRTLVQNRLQSLGLGELTV</sequence>
<evidence type="ECO:0000313" key="15">
    <source>
        <dbReference type="EMBL" id="GAA4651795.1"/>
    </source>
</evidence>
<keyword evidence="12" id="KW-0418">Kinase</keyword>
<evidence type="ECO:0000256" key="2">
    <source>
        <dbReference type="ARBA" id="ARBA00001946"/>
    </source>
</evidence>
<dbReference type="InterPro" id="IPR006318">
    <property type="entry name" value="PTS_EI-like"/>
</dbReference>
<dbReference type="Gene3D" id="3.50.30.10">
    <property type="entry name" value="Phosphohistidine domain"/>
    <property type="match status" value="1"/>
</dbReference>
<dbReference type="EC" id="2.7.3.9" evidence="5"/>
<accession>A0ABP8V706</accession>
<name>A0ABP8V706_9GAMM</name>
<dbReference type="InterPro" id="IPR050499">
    <property type="entry name" value="PEP-utilizing_PTS_enzyme"/>
</dbReference>
<dbReference type="Pfam" id="PF00391">
    <property type="entry name" value="PEP-utilizers"/>
    <property type="match status" value="1"/>
</dbReference>
<dbReference type="Pfam" id="PF01590">
    <property type="entry name" value="GAF"/>
    <property type="match status" value="1"/>
</dbReference>
<dbReference type="Gene3D" id="1.10.274.10">
    <property type="entry name" value="PtsI, HPr-binding domain"/>
    <property type="match status" value="1"/>
</dbReference>
<proteinExistence type="inferred from homology"/>
<keyword evidence="6" id="KW-0813">Transport</keyword>
<dbReference type="InterPro" id="IPR023151">
    <property type="entry name" value="PEP_util_CS"/>
</dbReference>
<evidence type="ECO:0000256" key="12">
    <source>
        <dbReference type="ARBA" id="ARBA00022777"/>
    </source>
</evidence>
<protein>
    <recommendedName>
        <fullName evidence="5">phosphoenolpyruvate--protein phosphotransferase</fullName>
        <ecNumber evidence="5">2.7.3.9</ecNumber>
    </recommendedName>
</protein>
<keyword evidence="10" id="KW-0598">Phosphotransferase system</keyword>